<accession>A0A8X6K9J7</accession>
<sequence>MRRNVFCRQAASVCQHRQGCSHSTRGHREQPFHSEELVPPSMDQLIATLPRPFLPNMSAEKATPLPLFFLPHYSHKEKCSQCTGASINNSPLTVFMTTQNFMTDCT</sequence>
<dbReference type="EMBL" id="BMAO01000824">
    <property type="protein sequence ID" value="GFQ69455.1"/>
    <property type="molecule type" value="Genomic_DNA"/>
</dbReference>
<gene>
    <name evidence="1" type="ORF">TNCT_676811</name>
</gene>
<dbReference type="AlphaFoldDB" id="A0A8X6K9J7"/>
<evidence type="ECO:0000313" key="1">
    <source>
        <dbReference type="EMBL" id="GFQ69455.1"/>
    </source>
</evidence>
<evidence type="ECO:0000313" key="2">
    <source>
        <dbReference type="Proteomes" id="UP000887116"/>
    </source>
</evidence>
<protein>
    <submittedName>
        <fullName evidence="1">Uncharacterized protein</fullName>
    </submittedName>
</protein>
<comment type="caution">
    <text evidence="1">The sequence shown here is derived from an EMBL/GenBank/DDBJ whole genome shotgun (WGS) entry which is preliminary data.</text>
</comment>
<reference evidence="1" key="1">
    <citation type="submission" date="2020-07" db="EMBL/GenBank/DDBJ databases">
        <title>Multicomponent nature underlies the extraordinary mechanical properties of spider dragline silk.</title>
        <authorList>
            <person name="Kono N."/>
            <person name="Nakamura H."/>
            <person name="Mori M."/>
            <person name="Yoshida Y."/>
            <person name="Ohtoshi R."/>
            <person name="Malay A.D."/>
            <person name="Moran D.A.P."/>
            <person name="Tomita M."/>
            <person name="Numata K."/>
            <person name="Arakawa K."/>
        </authorList>
    </citation>
    <scope>NUCLEOTIDE SEQUENCE</scope>
</reference>
<proteinExistence type="predicted"/>
<name>A0A8X6K9J7_TRICU</name>
<dbReference type="Proteomes" id="UP000887116">
    <property type="component" value="Unassembled WGS sequence"/>
</dbReference>
<keyword evidence="2" id="KW-1185">Reference proteome</keyword>
<organism evidence="1 2">
    <name type="scientific">Trichonephila clavata</name>
    <name type="common">Joro spider</name>
    <name type="synonym">Nephila clavata</name>
    <dbReference type="NCBI Taxonomy" id="2740835"/>
    <lineage>
        <taxon>Eukaryota</taxon>
        <taxon>Metazoa</taxon>
        <taxon>Ecdysozoa</taxon>
        <taxon>Arthropoda</taxon>
        <taxon>Chelicerata</taxon>
        <taxon>Arachnida</taxon>
        <taxon>Araneae</taxon>
        <taxon>Araneomorphae</taxon>
        <taxon>Entelegynae</taxon>
        <taxon>Araneoidea</taxon>
        <taxon>Nephilidae</taxon>
        <taxon>Trichonephila</taxon>
    </lineage>
</organism>